<dbReference type="KEGG" id="vg:77930627"/>
<dbReference type="RefSeq" id="YP_010654778.1">
    <property type="nucleotide sequence ID" value="NC_070815.1"/>
</dbReference>
<evidence type="ECO:0000259" key="1">
    <source>
        <dbReference type="Pfam" id="PF00376"/>
    </source>
</evidence>
<dbReference type="Pfam" id="PF00376">
    <property type="entry name" value="MerR"/>
    <property type="match status" value="1"/>
</dbReference>
<dbReference type="GO" id="GO:0006355">
    <property type="term" value="P:regulation of DNA-templated transcription"/>
    <property type="evidence" value="ECO:0007669"/>
    <property type="project" value="InterPro"/>
</dbReference>
<gene>
    <name evidence="2" type="primary">69</name>
    <name evidence="2" type="ORF">SEA_SUERTE_69</name>
</gene>
<dbReference type="GO" id="GO:0003677">
    <property type="term" value="F:DNA binding"/>
    <property type="evidence" value="ECO:0007669"/>
    <property type="project" value="InterPro"/>
</dbReference>
<dbReference type="InterPro" id="IPR009061">
    <property type="entry name" value="DNA-bd_dom_put_sf"/>
</dbReference>
<accession>A0A5P8DFU9</accession>
<dbReference type="InterPro" id="IPR000551">
    <property type="entry name" value="MerR-type_HTH_dom"/>
</dbReference>
<dbReference type="Proteomes" id="UP000325796">
    <property type="component" value="Segment"/>
</dbReference>
<keyword evidence="3" id="KW-1185">Reference proteome</keyword>
<feature type="domain" description="HTH merR-type" evidence="1">
    <location>
        <begin position="12"/>
        <end position="49"/>
    </location>
</feature>
<organism evidence="2 3">
    <name type="scientific">Gordonia phage Suerte</name>
    <dbReference type="NCBI Taxonomy" id="2652883"/>
    <lineage>
        <taxon>Viruses</taxon>
        <taxon>Duplodnaviria</taxon>
        <taxon>Heunggongvirae</taxon>
        <taxon>Uroviricota</taxon>
        <taxon>Caudoviricetes</taxon>
        <taxon>Beenievirus</taxon>
        <taxon>Beenievirus suerte</taxon>
    </lineage>
</organism>
<dbReference type="EMBL" id="MN428057">
    <property type="protein sequence ID" value="QFP97040.1"/>
    <property type="molecule type" value="Genomic_DNA"/>
</dbReference>
<name>A0A5P8DFU9_9CAUD</name>
<proteinExistence type="predicted"/>
<dbReference type="SUPFAM" id="SSF46955">
    <property type="entry name" value="Putative DNA-binding domain"/>
    <property type="match status" value="1"/>
</dbReference>
<protein>
    <submittedName>
        <fullName evidence="2">MerR-like helix-turn-helix DNA binding protein</fullName>
    </submittedName>
</protein>
<reference evidence="2 3" key="1">
    <citation type="submission" date="2019-09" db="EMBL/GenBank/DDBJ databases">
        <authorList>
            <person name="Scherer A.E."/>
            <person name="Alayouni A."/>
            <person name="Blackmon D.M."/>
            <person name="Cruz D.E."/>
            <person name="Esteban-Lopez J.D."/>
            <person name="Fernandez D.J."/>
            <person name="Hull S."/>
            <person name="Irizarry A."/>
            <person name="Lwin N."/>
            <person name="Perkins J."/>
            <person name="Pincus L.M."/>
            <person name="Prome N.A."/>
            <person name="Saeed S."/>
            <person name="Solares N."/>
            <person name="Zou W."/>
            <person name="Ball S.L."/>
            <person name="Garlena R.A."/>
            <person name="Russell D.A."/>
            <person name="Pope W.H."/>
            <person name="Jacobs-Sera D."/>
            <person name="Hatfull G.F."/>
        </authorList>
    </citation>
    <scope>NUCLEOTIDE SEQUENCE [LARGE SCALE GENOMIC DNA]</scope>
</reference>
<evidence type="ECO:0000313" key="2">
    <source>
        <dbReference type="EMBL" id="QFP97040.1"/>
    </source>
</evidence>
<dbReference type="Gene3D" id="1.10.1660.10">
    <property type="match status" value="1"/>
</dbReference>
<sequence length="75" mass="8493">MLVTDGIDSLLTPAQASQIFDVTPATIRKWSQLGKIQPAGLDEAGRKLYRLIDIARYEKQTRHRSGRTKRLRATL</sequence>
<evidence type="ECO:0000313" key="3">
    <source>
        <dbReference type="Proteomes" id="UP000325796"/>
    </source>
</evidence>
<dbReference type="GeneID" id="77930627"/>